<evidence type="ECO:0000313" key="6">
    <source>
        <dbReference type="Proteomes" id="UP001589627"/>
    </source>
</evidence>
<gene>
    <name evidence="5" type="ORF">ACFFNX_44520</name>
</gene>
<accession>A0ABV5YVW4</accession>
<organism evidence="5 6">
    <name type="scientific">Actinoallomurus acaciae</name>
    <dbReference type="NCBI Taxonomy" id="502577"/>
    <lineage>
        <taxon>Bacteria</taxon>
        <taxon>Bacillati</taxon>
        <taxon>Actinomycetota</taxon>
        <taxon>Actinomycetes</taxon>
        <taxon>Streptosporangiales</taxon>
        <taxon>Thermomonosporaceae</taxon>
        <taxon>Actinoallomurus</taxon>
    </lineage>
</organism>
<evidence type="ECO:0000256" key="2">
    <source>
        <dbReference type="ARBA" id="ARBA00023125"/>
    </source>
</evidence>
<comment type="caution">
    <text evidence="5">The sequence shown here is derived from an EMBL/GenBank/DDBJ whole genome shotgun (WGS) entry which is preliminary data.</text>
</comment>
<dbReference type="PANTHER" id="PTHR44688">
    <property type="entry name" value="DNA-BINDING TRANSCRIPTIONAL ACTIVATOR DEVR_DOSR"/>
    <property type="match status" value="1"/>
</dbReference>
<dbReference type="InterPro" id="IPR000792">
    <property type="entry name" value="Tscrpt_reg_LuxR_C"/>
</dbReference>
<dbReference type="PROSITE" id="PS00622">
    <property type="entry name" value="HTH_LUXR_1"/>
    <property type="match status" value="1"/>
</dbReference>
<keyword evidence="2" id="KW-0238">DNA-binding</keyword>
<dbReference type="InterPro" id="IPR016032">
    <property type="entry name" value="Sig_transdc_resp-reg_C-effctor"/>
</dbReference>
<feature type="non-terminal residue" evidence="5">
    <location>
        <position position="1"/>
    </location>
</feature>
<dbReference type="RefSeq" id="WP_378212314.1">
    <property type="nucleotide sequence ID" value="NZ_JBHLZP010000666.1"/>
</dbReference>
<dbReference type="EMBL" id="JBHLZP010000666">
    <property type="protein sequence ID" value="MFB9839231.1"/>
    <property type="molecule type" value="Genomic_DNA"/>
</dbReference>
<feature type="domain" description="HTH luxR-type" evidence="4">
    <location>
        <begin position="28"/>
        <end position="93"/>
    </location>
</feature>
<keyword evidence="6" id="KW-1185">Reference proteome</keyword>
<dbReference type="Proteomes" id="UP001589627">
    <property type="component" value="Unassembled WGS sequence"/>
</dbReference>
<proteinExistence type="predicted"/>
<keyword evidence="3" id="KW-0804">Transcription</keyword>
<dbReference type="Gene3D" id="1.10.10.10">
    <property type="entry name" value="Winged helix-like DNA-binding domain superfamily/Winged helix DNA-binding domain"/>
    <property type="match status" value="1"/>
</dbReference>
<evidence type="ECO:0000313" key="5">
    <source>
        <dbReference type="EMBL" id="MFB9839231.1"/>
    </source>
</evidence>
<dbReference type="SUPFAM" id="SSF46894">
    <property type="entry name" value="C-terminal effector domain of the bipartite response regulators"/>
    <property type="match status" value="1"/>
</dbReference>
<evidence type="ECO:0000256" key="1">
    <source>
        <dbReference type="ARBA" id="ARBA00023015"/>
    </source>
</evidence>
<reference evidence="5 6" key="1">
    <citation type="submission" date="2024-09" db="EMBL/GenBank/DDBJ databases">
        <authorList>
            <person name="Sun Q."/>
            <person name="Mori K."/>
        </authorList>
    </citation>
    <scope>NUCLEOTIDE SEQUENCE [LARGE SCALE GENOMIC DNA]</scope>
    <source>
        <strain evidence="5 6">TBRC 0563</strain>
    </source>
</reference>
<evidence type="ECO:0000256" key="3">
    <source>
        <dbReference type="ARBA" id="ARBA00023163"/>
    </source>
</evidence>
<name>A0ABV5YVW4_9ACTN</name>
<dbReference type="CDD" id="cd06170">
    <property type="entry name" value="LuxR_C_like"/>
    <property type="match status" value="1"/>
</dbReference>
<protein>
    <submittedName>
        <fullName evidence="5">Helix-turn-helix transcriptional regulator</fullName>
    </submittedName>
</protein>
<sequence length="99" mass="11008">GARWDLLRADTRLRRHGVQRRRGPRRRAATGWDALTPAELTIARLVADGRPNPDIAASLFVSRRTVEVHVSHILAKLGVRSRVEIAREAAGRMELPSAV</sequence>
<dbReference type="SMART" id="SM00421">
    <property type="entry name" value="HTH_LUXR"/>
    <property type="match status" value="1"/>
</dbReference>
<evidence type="ECO:0000259" key="4">
    <source>
        <dbReference type="PROSITE" id="PS50043"/>
    </source>
</evidence>
<dbReference type="PRINTS" id="PR00038">
    <property type="entry name" value="HTHLUXR"/>
</dbReference>
<dbReference type="Pfam" id="PF00196">
    <property type="entry name" value="GerE"/>
    <property type="match status" value="1"/>
</dbReference>
<dbReference type="PROSITE" id="PS50043">
    <property type="entry name" value="HTH_LUXR_2"/>
    <property type="match status" value="1"/>
</dbReference>
<dbReference type="PANTHER" id="PTHR44688:SF16">
    <property type="entry name" value="DNA-BINDING TRANSCRIPTIONAL ACTIVATOR DEVR_DOSR"/>
    <property type="match status" value="1"/>
</dbReference>
<dbReference type="InterPro" id="IPR036388">
    <property type="entry name" value="WH-like_DNA-bd_sf"/>
</dbReference>
<keyword evidence="1" id="KW-0805">Transcription regulation</keyword>